<name>A0A8H6EIK0_9HELO</name>
<evidence type="ECO:0000256" key="1">
    <source>
        <dbReference type="SAM" id="MobiDB-lite"/>
    </source>
</evidence>
<dbReference type="EMBL" id="JABFCT010000009">
    <property type="protein sequence ID" value="KAF5873195.1"/>
    <property type="molecule type" value="Genomic_DNA"/>
</dbReference>
<accession>A0A8H6EIK0</accession>
<dbReference type="GeneID" id="59262527"/>
<sequence>MSDIDKLDSSIRRKILPIEREFGNNLIYDGYGMKSNSHTFDSNLEIRLPSADGGGTRPEGLKRTGTIYEMIDRLRKDGHKPMVPKLIALETAMRDDYQTQYIATREELEEEKRKAKFEHENKWNNELDDPGKARQNPEKFLGEKFPAYLDSKREKCPAANVRKAALSLGLIYESSEVSKFDEPPLQRDLSSLIHIAIGRTGPAVTNEIEEIHQIRGKAMQKAREAMKNARDIISEAHDDVIRASDDKAWDVTGDWHVSCLEMERRWPTPLTLKIYSQESDGQCQLSGEFDFGGVSGLFRFEQQFPTIEINSARLAHPNVKRGNITFTKAEKEKKGVNEDEDDDSDNNIEYRRTTTKRLWCKSTAEAFSFPSTEKPSLHNPTQRGVPGQYLCSITFGEPLGTTLTGTFGGDLYRTWKEDMAFTGVKVGVGGTPIDIEKEWRDGQNII</sequence>
<organism evidence="2 3">
    <name type="scientific">Botrytis fragariae</name>
    <dbReference type="NCBI Taxonomy" id="1964551"/>
    <lineage>
        <taxon>Eukaryota</taxon>
        <taxon>Fungi</taxon>
        <taxon>Dikarya</taxon>
        <taxon>Ascomycota</taxon>
        <taxon>Pezizomycotina</taxon>
        <taxon>Leotiomycetes</taxon>
        <taxon>Helotiales</taxon>
        <taxon>Sclerotiniaceae</taxon>
        <taxon>Botrytis</taxon>
    </lineage>
</organism>
<dbReference type="RefSeq" id="XP_037192141.1">
    <property type="nucleotide sequence ID" value="XM_037338835.1"/>
</dbReference>
<feature type="compositionally biased region" description="Basic and acidic residues" evidence="1">
    <location>
        <begin position="328"/>
        <end position="337"/>
    </location>
</feature>
<evidence type="ECO:0000313" key="3">
    <source>
        <dbReference type="Proteomes" id="UP000531561"/>
    </source>
</evidence>
<protein>
    <submittedName>
        <fullName evidence="2">Uncharacterized protein</fullName>
    </submittedName>
</protein>
<dbReference type="OrthoDB" id="4630416at2759"/>
<keyword evidence="3" id="KW-1185">Reference proteome</keyword>
<comment type="caution">
    <text evidence="2">The sequence shown here is derived from an EMBL/GenBank/DDBJ whole genome shotgun (WGS) entry which is preliminary data.</text>
</comment>
<reference evidence="2 3" key="1">
    <citation type="journal article" date="2020" name="Phytopathology">
        <title>A high-quality genome resource of Botrytis fragariae, a new and rapidly spreading fungal pathogen causing strawberry gray mold in the U.S.A.</title>
        <authorList>
            <person name="Wu Y."/>
            <person name="Saski C.A."/>
            <person name="Schnabel G."/>
            <person name="Xiao S."/>
            <person name="Hu M."/>
        </authorList>
    </citation>
    <scope>NUCLEOTIDE SEQUENCE [LARGE SCALE GENOMIC DNA]</scope>
    <source>
        <strain evidence="2 3">BVB16</strain>
    </source>
</reference>
<feature type="region of interest" description="Disordered" evidence="1">
    <location>
        <begin position="325"/>
        <end position="347"/>
    </location>
</feature>
<gene>
    <name evidence="2" type="ORF">Bfra_008474</name>
</gene>
<dbReference type="AlphaFoldDB" id="A0A8H6EIK0"/>
<proteinExistence type="predicted"/>
<dbReference type="Proteomes" id="UP000531561">
    <property type="component" value="Unassembled WGS sequence"/>
</dbReference>
<evidence type="ECO:0000313" key="2">
    <source>
        <dbReference type="EMBL" id="KAF5873195.1"/>
    </source>
</evidence>